<keyword evidence="8" id="KW-0325">Glycoprotein</keyword>
<dbReference type="Pfam" id="PF00683">
    <property type="entry name" value="TB"/>
    <property type="match status" value="4"/>
</dbReference>
<keyword evidence="3" id="KW-0272">Extracellular matrix</keyword>
<keyword evidence="5" id="KW-0732">Signal</keyword>
<comment type="caution">
    <text evidence="12">The sequence shown here is derived from an EMBL/GenBank/DDBJ whole genome shotgun (WGS) entry which is preliminary data.</text>
</comment>
<evidence type="ECO:0000256" key="6">
    <source>
        <dbReference type="ARBA" id="ARBA00022737"/>
    </source>
</evidence>
<feature type="domain" description="EGF-like" evidence="10">
    <location>
        <begin position="657"/>
        <end position="698"/>
    </location>
</feature>
<evidence type="ECO:0000256" key="8">
    <source>
        <dbReference type="ARBA" id="ARBA00023180"/>
    </source>
</evidence>
<dbReference type="FunFam" id="2.10.25.10:FF:000019">
    <property type="entry name" value="latent-transforming growth factor beta-binding protein 1 isoform X2"/>
    <property type="match status" value="1"/>
</dbReference>
<dbReference type="PROSITE" id="PS00010">
    <property type="entry name" value="ASX_HYDROXYL"/>
    <property type="match status" value="25"/>
</dbReference>
<dbReference type="PANTHER" id="PTHR24039:SF58">
    <property type="entry name" value="EGF-LIKE DOMAIN-CONTAINING PROTEIN"/>
    <property type="match status" value="1"/>
</dbReference>
<dbReference type="InterPro" id="IPR036773">
    <property type="entry name" value="TB_dom_sf"/>
</dbReference>
<dbReference type="InterPro" id="IPR026823">
    <property type="entry name" value="cEGF"/>
</dbReference>
<feature type="domain" description="EGF-like" evidence="10">
    <location>
        <begin position="851"/>
        <end position="888"/>
    </location>
</feature>
<comment type="caution">
    <text evidence="9">Lacks conserved residue(s) required for the propagation of feature annotation.</text>
</comment>
<dbReference type="PROSITE" id="PS50026">
    <property type="entry name" value="EGF_3"/>
    <property type="match status" value="23"/>
</dbReference>
<dbReference type="FunFam" id="2.10.25.10:FF:000014">
    <property type="entry name" value="Latent-transforming growth factor beta-binding protein 3"/>
    <property type="match status" value="2"/>
</dbReference>
<dbReference type="SMART" id="SM00181">
    <property type="entry name" value="EGF"/>
    <property type="match status" value="26"/>
</dbReference>
<feature type="domain" description="EGF-like" evidence="10">
    <location>
        <begin position="616"/>
        <end position="656"/>
    </location>
</feature>
<keyword evidence="7 9" id="KW-1015">Disulfide bond</keyword>
<dbReference type="Proteomes" id="UP000653454">
    <property type="component" value="Unassembled WGS sequence"/>
</dbReference>
<feature type="disulfide bond" evidence="9">
    <location>
        <begin position="710"/>
        <end position="727"/>
    </location>
</feature>
<feature type="domain" description="EGF-like" evidence="10">
    <location>
        <begin position="1019"/>
        <end position="1060"/>
    </location>
</feature>
<keyword evidence="13" id="KW-1185">Reference proteome</keyword>
<sequence length="1517" mass="163554">MFKCICDKGYQPDSVDELMPGFNCTDVDECLSPQSCQYGQCVNTPGAYLCRCPPNHDLVSEGTACFDPRRARCYGKVDLRSGAEQCRDSDELSEDGSMAACCCSVGAAWGNYCDLCPEPGSEEFRQLCPGGPGYQPVLEPPSYVVTLADIDECTQHPALCEHGTCTNTFGSYVCTCGEGWQLSDDEQKCEDIDECMRPDVCGPGVCRNLPGSYVCLCPEGYVPMPSGTNTFGSYVCTCGEGWQLSDDEQKCEDIDECMRPDVCGPGVCRNLPGSYVCLCPEGYVPMPSGTNTFISYVCTCGEGWQLSDDEQKCEDIDECMRPDVCGPGVCRNLPGSYVCLCPEGYVPMPSGTNIFGSYVCTCGEGWQLSDDEQKCEDIDECMRPDVCGPGVCRNLPGSYVCLCPEGYVPMPSGKECVDVRQRQCYMEWDDDTGRCSSAVGVPQTKYLCCCSVGRAWGAPCEACPDKSSQEHITLCGAKPGEYINPMTNETKQIDECSIMPQLCKPGACHDTSTGFQCACDHGYEHDNTSHLCRDIDECLSTHAPCRGLAQCVNLPGAYECRCPAGYRRTPSQDECEDVDECADEKICEHGVCRNTVGSYRCECAPGYTLRDNSCRDVDECARPRPVCRNGTCENLPGSYACHCDEGFKPGANNDCIDINECREGGMVCRNGRCRNTPGSFQCACAAGYTLAADGRNCRDVDECLELPEPCGEKGSPVCTNTNGGYECSCGPGWRLAGKRCVDRDECRESHDACAGGECHNFDGGFRCECPQGWRFDKDAMVCVDERRELCYDAWEAGRCHRARPLQLGKPECCCSEGAAWGRYCERCPPQDSPEFLRICQGGMGRPNLTQDLDECAVRPDVCRGGRCINTDGSYRCQCGPGRVLDAARACVDDDECARDPRICGDGTCTNTPGGYECRCNHGFTQGSDQTCVDIDECLEGRAACAFRCHNTLGSFRCTCPFGYALAADGVHCRDVDECDNEQPVCAHACENVVGSYICKCPEGYRKTLAPQESPDACEDIDECSEQPDRCSPGVCINTEGGYACDCDAGWEPSEDGKSCIDRRTGSCHRSLVSGRCVPEPRARASTPAAPANVTKAQCCCTLGAAWGPECEICPAPGTQDRMDLCSPTSIMHSGGGSSPDGGITGGFDLGGAIDVFGDIDECAAMPGLCAPGRCVNTIGSFRCVCGSGYKPAGEICADIDECAARPSPCGHLCKNTEGSYECLCRPGYEWEGDISTTSQRGVVSGPYKPVGEICADIDECAARPSPCGHLCKNTEGSYECLCRPGYEVKITYLVDVESNTRPTVSYKSRRVRYDCVDIDECAARPSPCGHLCKNTEGSYECLCRPGYEVDEDGAECRDIDECSRETHTCQQNCSNTDGSYSCSCQEGYETRGDACVDINECLEEGICPAPGKCVNLLGAYRCVCPRGYRLDAGGACVDRDECEQGRCQACRNYAGGFRCDCPPGTIRSAGTCVPRDMCADAPCGGAACFALGGAYRCGCPAGYAWDNAHGVCLQVCV</sequence>
<dbReference type="InterPro" id="IPR049883">
    <property type="entry name" value="NOTCH1_EGF-like"/>
</dbReference>
<dbReference type="InterPro" id="IPR000152">
    <property type="entry name" value="EGF-type_Asp/Asn_hydroxyl_site"/>
</dbReference>
<dbReference type="FunFam" id="2.10.25.10:FF:000010">
    <property type="entry name" value="Pro-epidermal growth factor"/>
    <property type="match status" value="2"/>
</dbReference>
<feature type="domain" description="EGF-like" evidence="10">
    <location>
        <begin position="933"/>
        <end position="973"/>
    </location>
</feature>
<feature type="domain" description="EGF-like" evidence="10">
    <location>
        <begin position="315"/>
        <end position="351"/>
    </location>
</feature>
<dbReference type="InterPro" id="IPR009030">
    <property type="entry name" value="Growth_fac_rcpt_cys_sf"/>
</dbReference>
<evidence type="ECO:0000256" key="3">
    <source>
        <dbReference type="ARBA" id="ARBA00022530"/>
    </source>
</evidence>
<organism evidence="12 13">
    <name type="scientific">Plutella xylostella</name>
    <name type="common">Diamondback moth</name>
    <name type="synonym">Plutella maculipennis</name>
    <dbReference type="NCBI Taxonomy" id="51655"/>
    <lineage>
        <taxon>Eukaryota</taxon>
        <taxon>Metazoa</taxon>
        <taxon>Ecdysozoa</taxon>
        <taxon>Arthropoda</taxon>
        <taxon>Hexapoda</taxon>
        <taxon>Insecta</taxon>
        <taxon>Pterygota</taxon>
        <taxon>Neoptera</taxon>
        <taxon>Endopterygota</taxon>
        <taxon>Lepidoptera</taxon>
        <taxon>Glossata</taxon>
        <taxon>Ditrysia</taxon>
        <taxon>Yponomeutoidea</taxon>
        <taxon>Plutellidae</taxon>
        <taxon>Plutella</taxon>
    </lineage>
</organism>
<feature type="domain" description="EGF-like" evidence="10">
    <location>
        <begin position="492"/>
        <end position="529"/>
    </location>
</feature>
<dbReference type="FunFam" id="2.10.25.10:FF:000044">
    <property type="entry name" value="Fibrillin 2"/>
    <property type="match status" value="1"/>
</dbReference>
<feature type="domain" description="EGF-like" evidence="10">
    <location>
        <begin position="577"/>
        <end position="613"/>
    </location>
</feature>
<evidence type="ECO:0000259" key="11">
    <source>
        <dbReference type="PROSITE" id="PS51364"/>
    </source>
</evidence>
<protein>
    <submittedName>
        <fullName evidence="12">(diamondback moth) hypothetical protein</fullName>
    </submittedName>
</protein>
<dbReference type="GO" id="GO:0005509">
    <property type="term" value="F:calcium ion binding"/>
    <property type="evidence" value="ECO:0007669"/>
    <property type="project" value="InterPro"/>
</dbReference>
<feature type="domain" description="EGF-like" evidence="10">
    <location>
        <begin position="1358"/>
        <end position="1396"/>
    </location>
</feature>
<dbReference type="PROSITE" id="PS01186">
    <property type="entry name" value="EGF_2"/>
    <property type="match status" value="12"/>
</dbReference>
<feature type="domain" description="EGF-like" evidence="10">
    <location>
        <begin position="1158"/>
        <end position="1197"/>
    </location>
</feature>
<feature type="domain" description="EGF-like" evidence="10">
    <location>
        <begin position="974"/>
        <end position="1010"/>
    </location>
</feature>
<dbReference type="Pfam" id="PF07645">
    <property type="entry name" value="EGF_CA"/>
    <property type="match status" value="23"/>
</dbReference>
<dbReference type="SUPFAM" id="SSF57184">
    <property type="entry name" value="Growth factor receptor domain"/>
    <property type="match status" value="8"/>
</dbReference>
<evidence type="ECO:0000256" key="4">
    <source>
        <dbReference type="ARBA" id="ARBA00022536"/>
    </source>
</evidence>
<feature type="domain" description="EGF-like" evidence="10">
    <location>
        <begin position="1198"/>
        <end position="1236"/>
    </location>
</feature>
<feature type="domain" description="EGF-like" evidence="10">
    <location>
        <begin position="253"/>
        <end position="289"/>
    </location>
</feature>
<dbReference type="SMART" id="SM00179">
    <property type="entry name" value="EGF_CA"/>
    <property type="match status" value="26"/>
</dbReference>
<evidence type="ECO:0000256" key="1">
    <source>
        <dbReference type="ARBA" id="ARBA00004498"/>
    </source>
</evidence>
<feature type="domain" description="TB" evidence="11">
    <location>
        <begin position="71"/>
        <end position="128"/>
    </location>
</feature>
<evidence type="ECO:0000313" key="13">
    <source>
        <dbReference type="Proteomes" id="UP000653454"/>
    </source>
</evidence>
<evidence type="ECO:0000256" key="7">
    <source>
        <dbReference type="ARBA" id="ARBA00023157"/>
    </source>
</evidence>
<dbReference type="InterPro" id="IPR001881">
    <property type="entry name" value="EGF-like_Ca-bd_dom"/>
</dbReference>
<feature type="domain" description="EGF-like" evidence="10">
    <location>
        <begin position="892"/>
        <end position="932"/>
    </location>
</feature>
<feature type="domain" description="EGF-like" evidence="10">
    <location>
        <begin position="699"/>
        <end position="741"/>
    </location>
</feature>
<dbReference type="FunFam" id="2.10.25.10:FF:000038">
    <property type="entry name" value="Fibrillin 2"/>
    <property type="match status" value="1"/>
</dbReference>
<dbReference type="SUPFAM" id="SSF57581">
    <property type="entry name" value="TB module/8-cys domain"/>
    <property type="match status" value="4"/>
</dbReference>
<evidence type="ECO:0000313" key="12">
    <source>
        <dbReference type="EMBL" id="CAG9134894.1"/>
    </source>
</evidence>
<feature type="domain" description="TB" evidence="11">
    <location>
        <begin position="422"/>
        <end position="475"/>
    </location>
</feature>
<feature type="domain" description="TB" evidence="11">
    <location>
        <begin position="788"/>
        <end position="839"/>
    </location>
</feature>
<dbReference type="FunFam" id="2.10.25.10:FF:000002">
    <property type="entry name" value="Latent-transforming growth factor beta-binding protein 3"/>
    <property type="match status" value="1"/>
</dbReference>
<feature type="domain" description="EGF-like" evidence="10">
    <location>
        <begin position="1397"/>
        <end position="1434"/>
    </location>
</feature>
<dbReference type="SUPFAM" id="SSF57196">
    <property type="entry name" value="EGF/Laminin"/>
    <property type="match status" value="6"/>
</dbReference>
<accession>A0A8S4G518</accession>
<dbReference type="PANTHER" id="PTHR24039">
    <property type="entry name" value="FIBRILLIN-RELATED"/>
    <property type="match status" value="1"/>
</dbReference>
<dbReference type="FunFam" id="2.10.25.10:FF:000024">
    <property type="entry name" value="Putative latent-transforming growth factor beta-binding protein 2"/>
    <property type="match status" value="2"/>
</dbReference>
<feature type="domain" description="EGF-like" evidence="10">
    <location>
        <begin position="149"/>
        <end position="190"/>
    </location>
</feature>
<dbReference type="InterPro" id="IPR017878">
    <property type="entry name" value="TB_dom"/>
</dbReference>
<keyword evidence="2" id="KW-0964">Secreted</keyword>
<feature type="domain" description="TB" evidence="11">
    <location>
        <begin position="1065"/>
        <end position="1125"/>
    </location>
</feature>
<evidence type="ECO:0000259" key="10">
    <source>
        <dbReference type="PROSITE" id="PS50026"/>
    </source>
</evidence>
<feature type="domain" description="EGF-like" evidence="10">
    <location>
        <begin position="534"/>
        <end position="576"/>
    </location>
</feature>
<dbReference type="PROSITE" id="PS01187">
    <property type="entry name" value="EGF_CA"/>
    <property type="match status" value="11"/>
</dbReference>
<proteinExistence type="predicted"/>
<comment type="subcellular location">
    <subcellularLocation>
        <location evidence="1">Secreted</location>
        <location evidence="1">Extracellular space</location>
        <location evidence="1">Extracellular matrix</location>
    </subcellularLocation>
</comment>
<dbReference type="EMBL" id="CAJHNJ030000088">
    <property type="protein sequence ID" value="CAG9134894.1"/>
    <property type="molecule type" value="Genomic_DNA"/>
</dbReference>
<evidence type="ECO:0000256" key="9">
    <source>
        <dbReference type="PROSITE-ProRule" id="PRU00076"/>
    </source>
</evidence>
<dbReference type="InterPro" id="IPR000742">
    <property type="entry name" value="EGF"/>
</dbReference>
<dbReference type="InterPro" id="IPR018097">
    <property type="entry name" value="EGF_Ca-bd_CS"/>
</dbReference>
<evidence type="ECO:0000256" key="2">
    <source>
        <dbReference type="ARBA" id="ARBA00022525"/>
    </source>
</evidence>
<dbReference type="Gene3D" id="2.10.25.10">
    <property type="entry name" value="Laminin"/>
    <property type="match status" value="28"/>
</dbReference>
<dbReference type="PROSITE" id="PS51364">
    <property type="entry name" value="TB"/>
    <property type="match status" value="4"/>
</dbReference>
<gene>
    <name evidence="12" type="ORF">PLXY2_LOCUS13139</name>
</gene>
<feature type="domain" description="EGF-like" evidence="10">
    <location>
        <begin position="26"/>
        <end position="66"/>
    </location>
</feature>
<feature type="domain" description="EGF-like" evidence="10">
    <location>
        <begin position="1317"/>
        <end position="1357"/>
    </location>
</feature>
<dbReference type="CDD" id="cd00054">
    <property type="entry name" value="EGF_CA"/>
    <property type="match status" value="15"/>
</dbReference>
<keyword evidence="4 9" id="KW-0245">EGF-like domain</keyword>
<feature type="domain" description="EGF-like" evidence="10">
    <location>
        <begin position="191"/>
        <end position="227"/>
    </location>
</feature>
<dbReference type="Pfam" id="PF12662">
    <property type="entry name" value="cEGF"/>
    <property type="match status" value="1"/>
</dbReference>
<dbReference type="FunFam" id="2.10.25.10:FF:000005">
    <property type="entry name" value="Fibrillin 2"/>
    <property type="match status" value="3"/>
</dbReference>
<dbReference type="Gene3D" id="3.90.290.10">
    <property type="entry name" value="TGF-beta binding (TB) domain"/>
    <property type="match status" value="4"/>
</dbReference>
<dbReference type="FunFam" id="2.10.25.10:FF:000017">
    <property type="entry name" value="latent-transforming growth factor beta-binding protein 4 isoform X1"/>
    <property type="match status" value="5"/>
</dbReference>
<dbReference type="GO" id="GO:0071944">
    <property type="term" value="C:cell periphery"/>
    <property type="evidence" value="ECO:0007669"/>
    <property type="project" value="UniProtKB-ARBA"/>
</dbReference>
<reference evidence="12" key="1">
    <citation type="submission" date="2020-11" db="EMBL/GenBank/DDBJ databases">
        <authorList>
            <person name="Whiteford S."/>
        </authorList>
    </citation>
    <scope>NUCLEOTIDE SEQUENCE</scope>
</reference>
<name>A0A8S4G518_PLUXY</name>
<feature type="domain" description="EGF-like" evidence="10">
    <location>
        <begin position="1256"/>
        <end position="1292"/>
    </location>
</feature>
<dbReference type="FunFam" id="2.10.25.10:FF:000119">
    <property type="entry name" value="vitamin K-dependent protein S"/>
    <property type="match status" value="1"/>
</dbReference>
<keyword evidence="6" id="KW-0677">Repeat</keyword>
<feature type="domain" description="EGF-like" evidence="10">
    <location>
        <begin position="377"/>
        <end position="417"/>
    </location>
</feature>
<evidence type="ECO:0000256" key="5">
    <source>
        <dbReference type="ARBA" id="ARBA00022729"/>
    </source>
</evidence>